<comment type="similarity">
    <text evidence="1 3">Belongs to the EXO70 family.</text>
</comment>
<dbReference type="Proteomes" id="UP001187471">
    <property type="component" value="Unassembled WGS sequence"/>
</dbReference>
<dbReference type="Pfam" id="PF20669">
    <property type="entry name" value="Exo70_N"/>
    <property type="match status" value="1"/>
</dbReference>
<keyword evidence="3" id="KW-0268">Exocytosis</keyword>
<dbReference type="PANTHER" id="PTHR12542:SF26">
    <property type="entry name" value="EXOCYST SUBUNIT EXO70 FAMILY PROTEIN"/>
    <property type="match status" value="1"/>
</dbReference>
<feature type="domain" description="Exocyst complex subunit Exo70 C-terminal" evidence="5">
    <location>
        <begin position="244"/>
        <end position="605"/>
    </location>
</feature>
<dbReference type="FunFam" id="1.20.1280.170:FF:000003">
    <property type="entry name" value="Exocyst subunit Exo70 family protein"/>
    <property type="match status" value="1"/>
</dbReference>
<dbReference type="EMBL" id="JAVXUO010001771">
    <property type="protein sequence ID" value="KAK2979283.1"/>
    <property type="molecule type" value="Genomic_DNA"/>
</dbReference>
<comment type="function">
    <text evidence="3">Component of the exocyst complex.</text>
</comment>
<feature type="region of interest" description="Disordered" evidence="4">
    <location>
        <begin position="611"/>
        <end position="630"/>
    </location>
</feature>
<dbReference type="AlphaFoldDB" id="A0AA88R4V3"/>
<evidence type="ECO:0000313" key="6">
    <source>
        <dbReference type="EMBL" id="KAK2979283.1"/>
    </source>
</evidence>
<evidence type="ECO:0000259" key="5">
    <source>
        <dbReference type="Pfam" id="PF03081"/>
    </source>
</evidence>
<keyword evidence="7" id="KW-1185">Reference proteome</keyword>
<dbReference type="Pfam" id="PF03081">
    <property type="entry name" value="Exo70_C"/>
    <property type="match status" value="1"/>
</dbReference>
<evidence type="ECO:0000256" key="1">
    <source>
        <dbReference type="ARBA" id="ARBA00006756"/>
    </source>
</evidence>
<keyword evidence="2 3" id="KW-0813">Transport</keyword>
<dbReference type="GO" id="GO:0006887">
    <property type="term" value="P:exocytosis"/>
    <property type="evidence" value="ECO:0007669"/>
    <property type="project" value="UniProtKB-KW"/>
</dbReference>
<proteinExistence type="inferred from homology"/>
<dbReference type="GO" id="GO:0000145">
    <property type="term" value="C:exocyst"/>
    <property type="evidence" value="ECO:0007669"/>
    <property type="project" value="InterPro"/>
</dbReference>
<reference evidence="6" key="1">
    <citation type="submission" date="2022-12" db="EMBL/GenBank/DDBJ databases">
        <title>Draft genome assemblies for two species of Escallonia (Escalloniales).</title>
        <authorList>
            <person name="Chanderbali A."/>
            <person name="Dervinis C."/>
            <person name="Anghel I."/>
            <person name="Soltis D."/>
            <person name="Soltis P."/>
            <person name="Zapata F."/>
        </authorList>
    </citation>
    <scope>NUCLEOTIDE SEQUENCE</scope>
    <source>
        <strain evidence="6">UCBG92.1500</strain>
        <tissue evidence="6">Leaf</tissue>
    </source>
</reference>
<evidence type="ECO:0000256" key="3">
    <source>
        <dbReference type="RuleBase" id="RU365026"/>
    </source>
</evidence>
<name>A0AA88R4V3_9ASTE</name>
<accession>A0AA88R4V3</accession>
<evidence type="ECO:0000256" key="4">
    <source>
        <dbReference type="SAM" id="MobiDB-lite"/>
    </source>
</evidence>
<dbReference type="InterPro" id="IPR016159">
    <property type="entry name" value="Cullin_repeat-like_dom_sf"/>
</dbReference>
<gene>
    <name evidence="6" type="ORF">RJ640_013247</name>
</gene>
<sequence>MSRKMMGSLFSFSKRTSSSLSMASVPRFPPPTPLHTFSESMMEENIENAASIITKWDPTGSTYVKFLSLFQENRKEAKEFIKCVKDLRRAMHFLLSGSSGSGKLVLAQNLMQTAMKRLEKEFYQILSANRQYLDPESVSSRSSRMSVSLSSISDDDNDVRSDNEVPKAGDSITDVERLSVIAVSDLRLIADSMISSGYGGEAVKIYKIIRKSIVDEGLYRLGFESCTSSQINKMSSDVLDHKLKNWMNATKIAVKTLFHGERFLCDQVFSTTETIRESCFRDITKEGAINLFKFPELIAKSKRSPDKIFRLMDLYETISDLWLEIELIFSYDSVSIVRLEALSSLHKLGDSVLMILSDFESSVQKDPLKPPTMGGGIHPLTNSVMTYISYLANYSGVLTNIIGDSPLQGQSPFPESYLDIPNTDESPMPAVSLRLAWIILVLLCKLDGKAELYNDTALSYLFIANNFHFVVEVVRTTNLKFLLGEEWISKHERKVKQYVATYESLAWTKVFSCLPEKSAEEMSPEMVKGCFMQFNAAFEEVYRKQTSWVVADGKLRDEIKVSIAKKLVPVFREFYDTHLVQLSGEKNLEVLLRFAPDNLGNYLSDLFHGTSISGSSSSSSSRASRCLPSI</sequence>
<dbReference type="PANTHER" id="PTHR12542">
    <property type="entry name" value="EXOCYST COMPLEX PROTEIN EXO70"/>
    <property type="match status" value="1"/>
</dbReference>
<dbReference type="SUPFAM" id="SSF74788">
    <property type="entry name" value="Cullin repeat-like"/>
    <property type="match status" value="1"/>
</dbReference>
<dbReference type="InterPro" id="IPR046364">
    <property type="entry name" value="Exo70_C"/>
</dbReference>
<dbReference type="InterPro" id="IPR004140">
    <property type="entry name" value="Exo70"/>
</dbReference>
<evidence type="ECO:0000313" key="7">
    <source>
        <dbReference type="Proteomes" id="UP001187471"/>
    </source>
</evidence>
<dbReference type="GO" id="GO:0015031">
    <property type="term" value="P:protein transport"/>
    <property type="evidence" value="ECO:0007669"/>
    <property type="project" value="UniProtKB-KW"/>
</dbReference>
<keyword evidence="3" id="KW-0653">Protein transport</keyword>
<evidence type="ECO:0000256" key="2">
    <source>
        <dbReference type="ARBA" id="ARBA00022448"/>
    </source>
</evidence>
<organism evidence="6 7">
    <name type="scientific">Escallonia rubra</name>
    <dbReference type="NCBI Taxonomy" id="112253"/>
    <lineage>
        <taxon>Eukaryota</taxon>
        <taxon>Viridiplantae</taxon>
        <taxon>Streptophyta</taxon>
        <taxon>Embryophyta</taxon>
        <taxon>Tracheophyta</taxon>
        <taxon>Spermatophyta</taxon>
        <taxon>Magnoliopsida</taxon>
        <taxon>eudicotyledons</taxon>
        <taxon>Gunneridae</taxon>
        <taxon>Pentapetalae</taxon>
        <taxon>asterids</taxon>
        <taxon>campanulids</taxon>
        <taxon>Escalloniales</taxon>
        <taxon>Escalloniaceae</taxon>
        <taxon>Escallonia</taxon>
    </lineage>
</organism>
<dbReference type="Gene3D" id="1.20.1280.170">
    <property type="entry name" value="Exocyst complex component Exo70"/>
    <property type="match status" value="1"/>
</dbReference>
<dbReference type="GO" id="GO:0005546">
    <property type="term" value="F:phosphatidylinositol-4,5-bisphosphate binding"/>
    <property type="evidence" value="ECO:0007669"/>
    <property type="project" value="InterPro"/>
</dbReference>
<protein>
    <recommendedName>
        <fullName evidence="3">Exocyst subunit Exo70 family protein</fullName>
    </recommendedName>
</protein>
<comment type="caution">
    <text evidence="6">The sequence shown here is derived from an EMBL/GenBank/DDBJ whole genome shotgun (WGS) entry which is preliminary data.</text>
</comment>
<feature type="compositionally biased region" description="Low complexity" evidence="4">
    <location>
        <begin position="611"/>
        <end position="624"/>
    </location>
</feature>